<dbReference type="SUPFAM" id="SSF52540">
    <property type="entry name" value="P-loop containing nucleoside triphosphate hydrolases"/>
    <property type="match status" value="1"/>
</dbReference>
<reference evidence="4" key="1">
    <citation type="journal article" date="2019" name="Int. J. Syst. Evol. Microbiol.">
        <title>The Global Catalogue of Microorganisms (GCM) 10K type strain sequencing project: providing services to taxonomists for standard genome sequencing and annotation.</title>
        <authorList>
            <consortium name="The Broad Institute Genomics Platform"/>
            <consortium name="The Broad Institute Genome Sequencing Center for Infectious Disease"/>
            <person name="Wu L."/>
            <person name="Ma J."/>
        </authorList>
    </citation>
    <scope>NUCLEOTIDE SEQUENCE [LARGE SCALE GENOMIC DNA]</scope>
    <source>
        <strain evidence="4">JCM 17021</strain>
    </source>
</reference>
<gene>
    <name evidence="3" type="ORF">GCM10022381_12840</name>
</gene>
<keyword evidence="1" id="KW-0472">Membrane</keyword>
<feature type="domain" description="YobI-like P-loop NTPase" evidence="2">
    <location>
        <begin position="30"/>
        <end position="422"/>
    </location>
</feature>
<dbReference type="EMBL" id="BAABCN010000002">
    <property type="protein sequence ID" value="GAA3871157.1"/>
    <property type="molecule type" value="Genomic_DNA"/>
</dbReference>
<evidence type="ECO:0000259" key="2">
    <source>
        <dbReference type="Pfam" id="PF20693"/>
    </source>
</evidence>
<comment type="caution">
    <text evidence="3">The sequence shown here is derived from an EMBL/GenBank/DDBJ whole genome shotgun (WGS) entry which is preliminary data.</text>
</comment>
<keyword evidence="1" id="KW-1133">Transmembrane helix</keyword>
<proteinExistence type="predicted"/>
<feature type="transmembrane region" description="Helical" evidence="1">
    <location>
        <begin position="136"/>
        <end position="157"/>
    </location>
</feature>
<evidence type="ECO:0000313" key="3">
    <source>
        <dbReference type="EMBL" id="GAA3871157.1"/>
    </source>
</evidence>
<sequence>MKSDASSATPAAWDLLPLTPKYLEAEHGPYVAAIISALQTPEVRNIALSGNYGVGKSSILQRVTQLESGRIVELSLSTLAPIEISSLDDSVPAQATTPTNRIQQEIVKQLLYREEPNRAPGSRFRRIERFQWTRELVLAGIIGFAVAVLFLLAGWGATVTTTLQPVVDFALWIYPILFALATGAVYALRFLLHGRVHIKAFSAGPAAVTLDEKSVSYFDQYLDEIVYFFETSDYDVVIFEDIDRFNDSHIFETLRSLNTLLNAAPEVSRTNRTIRFVYAIKDSIFDRIGLESEGRKDATLADITDPAEAEAVRANRTKFFDLVIPVVPFITHRSARNLASQLLGGLKNDVSPDLIDLAGRFVPDMRLLKNVRNEFIVFRDRIFSGDGQELDLSETDLFAMMLYKSTHLSDFEAIRLGKSKLDKLYAAHRKLVSTNIRRIEGDVRATRSALTRAGNTKSRSERLGDALVAHIGRTARAAGCHEQGQQYRLGNMVKTVADLQSPEFWQEFTTAPSATLNWRNSSNNTLSFVRSDLAEALSDPLDSEAWEAADKEGLNETLADQLEQLKFLRSADIGAAMKRPEFLVDFEDVAQSLDSVAELFLTRGLGFQLVREGHINRNFTLYTSTFHGNRVSSAATNFIIHHVEQNLMDVDFELSGADVDAVVRERGAAALSEHALYNIAILDHLLRTDVDKADVMVTSIARLGDDARRFLQAYLNAGTERSLFLARLVHKSARVLPYLVSQAELDDATRLQLVSDALANLARGVKYFTDDATTRYLAENYTVLPALTVDRITAQTAVSITIVFGMAGIKPAELGVLSDTARKAFVARNLYTITRPNLLAALGEEADLALDTIRSIDEDVYGYLLTDIAGYLVAVDGHAATNVGADGFISVIEDVLEHGPNHLDDVVARASDKSRVSNLSDTPEAAWPALARSNRFPATFNNIMSYVETVGLIDEDLANVLNEAGTIGEVTGAVETEKVQLALKILSSRAHINAATRVALVESLRLQDPIEAASVEPENGSLFAQLIRNGVVVDDAETYAHFAPSTNWDTHEQAIQVSTKFKGYMTPELIGDDLSQLLVSTKVGKPVKLAVLDEAIDYADAGDAAGRRELARFALANRGGLPVEVIEQLAADRVDAGTVTSLLRPHLGALDDPRLFALLRTVGGAYAQLTFVGYDKPKISNTEANRKLLAELQSRGIVSTFDEHETRITVNKKYK</sequence>
<keyword evidence="4" id="KW-1185">Reference proteome</keyword>
<accession>A0ABP7KAR5</accession>
<protein>
    <submittedName>
        <fullName evidence="3">P-loop NTPase fold protein</fullName>
    </submittedName>
</protein>
<dbReference type="InterPro" id="IPR048428">
    <property type="entry name" value="YobI-NTPase"/>
</dbReference>
<dbReference type="InterPro" id="IPR027417">
    <property type="entry name" value="P-loop_NTPase"/>
</dbReference>
<feature type="transmembrane region" description="Helical" evidence="1">
    <location>
        <begin position="169"/>
        <end position="192"/>
    </location>
</feature>
<dbReference type="Proteomes" id="UP001501803">
    <property type="component" value="Unassembled WGS sequence"/>
</dbReference>
<organism evidence="3 4">
    <name type="scientific">Leifsonia kafniensis</name>
    <dbReference type="NCBI Taxonomy" id="475957"/>
    <lineage>
        <taxon>Bacteria</taxon>
        <taxon>Bacillati</taxon>
        <taxon>Actinomycetota</taxon>
        <taxon>Actinomycetes</taxon>
        <taxon>Micrococcales</taxon>
        <taxon>Microbacteriaceae</taxon>
        <taxon>Leifsonia</taxon>
    </lineage>
</organism>
<dbReference type="Pfam" id="PF20693">
    <property type="entry name" value="YobI-ATPase"/>
    <property type="match status" value="1"/>
</dbReference>
<evidence type="ECO:0000313" key="4">
    <source>
        <dbReference type="Proteomes" id="UP001501803"/>
    </source>
</evidence>
<evidence type="ECO:0000256" key="1">
    <source>
        <dbReference type="SAM" id="Phobius"/>
    </source>
</evidence>
<name>A0ABP7KAR5_9MICO</name>
<dbReference type="RefSeq" id="WP_345063589.1">
    <property type="nucleotide sequence ID" value="NZ_BAABCN010000002.1"/>
</dbReference>
<keyword evidence="1" id="KW-0812">Transmembrane</keyword>